<evidence type="ECO:0000256" key="7">
    <source>
        <dbReference type="SAM" id="MobiDB-lite"/>
    </source>
</evidence>
<sequence>MGKNNLRKRTTLHFDGDRLTATENGRYSGSWPAVSGREGHQYPWEQHNQGNGPIPEGRYSVGELQHRGAMDDVIGLLGYPFGKGGKWPGGRVAWGNSRTWLTPKADIDPKYAHRSGFSIHGGRDPGSAGCIDLTDQMDRFADFYDKTGQSAELIVSYPDASTSERGNRWTPDSSQPTNRRFPEGISLWDALSRHF</sequence>
<keyword evidence="5" id="KW-0573">Peptidoglycan synthesis</keyword>
<protein>
    <submittedName>
        <fullName evidence="9">L,D-transpeptidase</fullName>
    </submittedName>
</protein>
<dbReference type="RefSeq" id="WP_180938006.1">
    <property type="nucleotide sequence ID" value="NZ_CP041238.1"/>
</dbReference>
<evidence type="ECO:0000313" key="9">
    <source>
        <dbReference type="EMBL" id="QLL62095.1"/>
    </source>
</evidence>
<evidence type="ECO:0000256" key="6">
    <source>
        <dbReference type="ARBA" id="ARBA00023316"/>
    </source>
</evidence>
<reference evidence="9 10" key="1">
    <citation type="submission" date="2019-06" db="EMBL/GenBank/DDBJ databases">
        <title>Complete genome sequence of Ensifer mexicanus ITTG R7 isolated from nodules of Acacia angustissima (Mill.) Kuntze.</title>
        <authorList>
            <person name="Rincon-Rosales R."/>
            <person name="Rogel M.A."/>
            <person name="Guerrero G."/>
            <person name="Rincon-Molina C.I."/>
            <person name="Lopez-Lopez A."/>
            <person name="Martinez-Romero E."/>
        </authorList>
    </citation>
    <scope>NUCLEOTIDE SEQUENCE [LARGE SCALE GENOMIC DNA]</scope>
    <source>
        <strain evidence="9 10">ITTG R7</strain>
    </source>
</reference>
<dbReference type="InterPro" id="IPR038063">
    <property type="entry name" value="Transpep_catalytic_dom"/>
</dbReference>
<dbReference type="Pfam" id="PF10908">
    <property type="entry name" value="Tlde1_dom"/>
    <property type="match status" value="1"/>
</dbReference>
<keyword evidence="6" id="KW-0961">Cell wall biogenesis/degradation</keyword>
<dbReference type="GO" id="GO:0016740">
    <property type="term" value="F:transferase activity"/>
    <property type="evidence" value="ECO:0007669"/>
    <property type="project" value="UniProtKB-KW"/>
</dbReference>
<dbReference type="GO" id="GO:0071555">
    <property type="term" value="P:cell wall organization"/>
    <property type="evidence" value="ECO:0007669"/>
    <property type="project" value="UniProtKB-KW"/>
</dbReference>
<accession>A0A859QHI6</accession>
<dbReference type="CDD" id="cd16913">
    <property type="entry name" value="YkuD_like"/>
    <property type="match status" value="1"/>
</dbReference>
<name>A0A859QHI6_9HYPH</name>
<dbReference type="GO" id="GO:0004180">
    <property type="term" value="F:carboxypeptidase activity"/>
    <property type="evidence" value="ECO:0007669"/>
    <property type="project" value="UniProtKB-ARBA"/>
</dbReference>
<evidence type="ECO:0000313" key="10">
    <source>
        <dbReference type="Proteomes" id="UP000510721"/>
    </source>
</evidence>
<dbReference type="AlphaFoldDB" id="A0A859QHI6"/>
<dbReference type="EMBL" id="CP041238">
    <property type="protein sequence ID" value="QLL62095.1"/>
    <property type="molecule type" value="Genomic_DNA"/>
</dbReference>
<dbReference type="GO" id="GO:0009252">
    <property type="term" value="P:peptidoglycan biosynthetic process"/>
    <property type="evidence" value="ECO:0007669"/>
    <property type="project" value="UniProtKB-UniPathway"/>
</dbReference>
<dbReference type="InterPro" id="IPR021225">
    <property type="entry name" value="Tlde1_dom"/>
</dbReference>
<feature type="compositionally biased region" description="Polar residues" evidence="7">
    <location>
        <begin position="161"/>
        <end position="178"/>
    </location>
</feature>
<dbReference type="KEGG" id="emx:FKV68_11830"/>
<feature type="domain" description="Tlde1" evidence="8">
    <location>
        <begin position="35"/>
        <end position="149"/>
    </location>
</feature>
<keyword evidence="10" id="KW-1185">Reference proteome</keyword>
<dbReference type="Proteomes" id="UP000510721">
    <property type="component" value="Chromosome"/>
</dbReference>
<evidence type="ECO:0000259" key="8">
    <source>
        <dbReference type="Pfam" id="PF10908"/>
    </source>
</evidence>
<dbReference type="GO" id="GO:0008360">
    <property type="term" value="P:regulation of cell shape"/>
    <property type="evidence" value="ECO:0007669"/>
    <property type="project" value="UniProtKB-KW"/>
</dbReference>
<feature type="region of interest" description="Disordered" evidence="7">
    <location>
        <begin position="161"/>
        <end position="181"/>
    </location>
</feature>
<evidence type="ECO:0000256" key="1">
    <source>
        <dbReference type="ARBA" id="ARBA00004752"/>
    </source>
</evidence>
<dbReference type="Gene3D" id="2.40.440.10">
    <property type="entry name" value="L,D-transpeptidase catalytic domain-like"/>
    <property type="match status" value="1"/>
</dbReference>
<evidence type="ECO:0000256" key="5">
    <source>
        <dbReference type="ARBA" id="ARBA00022984"/>
    </source>
</evidence>
<organism evidence="9 10">
    <name type="scientific">Sinorhizobium mexicanum</name>
    <dbReference type="NCBI Taxonomy" id="375549"/>
    <lineage>
        <taxon>Bacteria</taxon>
        <taxon>Pseudomonadati</taxon>
        <taxon>Pseudomonadota</taxon>
        <taxon>Alphaproteobacteria</taxon>
        <taxon>Hyphomicrobiales</taxon>
        <taxon>Rhizobiaceae</taxon>
        <taxon>Sinorhizobium/Ensifer group</taxon>
        <taxon>Sinorhizobium</taxon>
    </lineage>
</organism>
<evidence type="ECO:0000256" key="3">
    <source>
        <dbReference type="ARBA" id="ARBA00022679"/>
    </source>
</evidence>
<dbReference type="UniPathway" id="UPA00219"/>
<evidence type="ECO:0000256" key="4">
    <source>
        <dbReference type="ARBA" id="ARBA00022960"/>
    </source>
</evidence>
<dbReference type="InterPro" id="IPR005490">
    <property type="entry name" value="LD_TPept_cat_dom"/>
</dbReference>
<comment type="pathway">
    <text evidence="1">Cell wall biogenesis; peptidoglycan biosynthesis.</text>
</comment>
<gene>
    <name evidence="9" type="ORF">FKV68_11830</name>
</gene>
<proteinExistence type="inferred from homology"/>
<keyword evidence="4" id="KW-0133">Cell shape</keyword>
<comment type="similarity">
    <text evidence="2">Belongs to the YkuD family.</text>
</comment>
<keyword evidence="3" id="KW-0808">Transferase</keyword>
<evidence type="ECO:0000256" key="2">
    <source>
        <dbReference type="ARBA" id="ARBA00005992"/>
    </source>
</evidence>